<dbReference type="KEGG" id="est:DN752_22625"/>
<gene>
    <name evidence="3" type="ORF">DN752_22625</name>
</gene>
<dbReference type="InterPro" id="IPR013830">
    <property type="entry name" value="SGNH_hydro"/>
</dbReference>
<keyword evidence="1" id="KW-0732">Signal</keyword>
<dbReference type="Pfam" id="PF13472">
    <property type="entry name" value="Lipase_GDSL_2"/>
    <property type="match status" value="1"/>
</dbReference>
<protein>
    <submittedName>
        <fullName evidence="3">SGNH/GDSL hydrolase family protein</fullName>
    </submittedName>
</protein>
<keyword evidence="4" id="KW-1185">Reference proteome</keyword>
<dbReference type="Gene3D" id="3.40.50.1110">
    <property type="entry name" value="SGNH hydrolase"/>
    <property type="match status" value="1"/>
</dbReference>
<evidence type="ECO:0000313" key="3">
    <source>
        <dbReference type="EMBL" id="AWW32714.1"/>
    </source>
</evidence>
<accession>A0A2Z4IPI8</accession>
<dbReference type="GO" id="GO:0004622">
    <property type="term" value="F:phosphatidylcholine lysophospholipase activity"/>
    <property type="evidence" value="ECO:0007669"/>
    <property type="project" value="TreeGrafter"/>
</dbReference>
<feature type="chain" id="PRO_5016302767" evidence="1">
    <location>
        <begin position="20"/>
        <end position="220"/>
    </location>
</feature>
<dbReference type="AlphaFoldDB" id="A0A2Z4IPI8"/>
<reference evidence="3 4" key="1">
    <citation type="submission" date="2018-06" db="EMBL/GenBank/DDBJ databases">
        <title>Echinicola strongylocentroti sp. nov., isolated from a sea urchin Strongylocentrotus intermedius.</title>
        <authorList>
            <person name="Bae S.S."/>
        </authorList>
    </citation>
    <scope>NUCLEOTIDE SEQUENCE [LARGE SCALE GENOMIC DNA]</scope>
    <source>
        <strain evidence="3 4">MEBiC08714</strain>
    </source>
</reference>
<feature type="domain" description="SGNH hydrolase-type esterase" evidence="2">
    <location>
        <begin position="30"/>
        <end position="203"/>
    </location>
</feature>
<dbReference type="InterPro" id="IPR051532">
    <property type="entry name" value="Ester_Hydrolysis_Enzymes"/>
</dbReference>
<dbReference type="InterPro" id="IPR036514">
    <property type="entry name" value="SGNH_hydro_sf"/>
</dbReference>
<evidence type="ECO:0000313" key="4">
    <source>
        <dbReference type="Proteomes" id="UP000248688"/>
    </source>
</evidence>
<dbReference type="OrthoDB" id="978055at2"/>
<dbReference type="PANTHER" id="PTHR30383">
    <property type="entry name" value="THIOESTERASE 1/PROTEASE 1/LYSOPHOSPHOLIPASE L1"/>
    <property type="match status" value="1"/>
</dbReference>
<evidence type="ECO:0000256" key="1">
    <source>
        <dbReference type="SAM" id="SignalP"/>
    </source>
</evidence>
<feature type="signal peptide" evidence="1">
    <location>
        <begin position="1"/>
        <end position="19"/>
    </location>
</feature>
<organism evidence="3 4">
    <name type="scientific">Echinicola strongylocentroti</name>
    <dbReference type="NCBI Taxonomy" id="1795355"/>
    <lineage>
        <taxon>Bacteria</taxon>
        <taxon>Pseudomonadati</taxon>
        <taxon>Bacteroidota</taxon>
        <taxon>Cytophagia</taxon>
        <taxon>Cytophagales</taxon>
        <taxon>Cyclobacteriaceae</taxon>
        <taxon>Echinicola</taxon>
    </lineage>
</organism>
<sequence>MLKITKILLLTLLISTASAFVQKKAKVLIIGDSISIGYTPFVQGNLENIAEVVHNPGNGKHTGNGLIHVEEWLGDTDWDVVQFNWGLWDLCYRNPTSTVQGNRDKVNGDITYSIEEYASNLDALVKKIKTKTDAKLIFVTTTYVPENEAGRFPEDPIRYNEVAKKVMKENNVMINDIYQSSISIHHEYGKGNDDVHYTPSGYEKLGKEIADFLKREIGEY</sequence>
<dbReference type="EMBL" id="CP030041">
    <property type="protein sequence ID" value="AWW32714.1"/>
    <property type="molecule type" value="Genomic_DNA"/>
</dbReference>
<dbReference type="RefSeq" id="WP_112786086.1">
    <property type="nucleotide sequence ID" value="NZ_CP030041.1"/>
</dbReference>
<name>A0A2Z4IPI8_9BACT</name>
<evidence type="ECO:0000259" key="2">
    <source>
        <dbReference type="Pfam" id="PF13472"/>
    </source>
</evidence>
<dbReference type="CDD" id="cd00229">
    <property type="entry name" value="SGNH_hydrolase"/>
    <property type="match status" value="1"/>
</dbReference>
<dbReference type="SUPFAM" id="SSF52266">
    <property type="entry name" value="SGNH hydrolase"/>
    <property type="match status" value="1"/>
</dbReference>
<proteinExistence type="predicted"/>
<dbReference type="PANTHER" id="PTHR30383:SF26">
    <property type="entry name" value="SGNH HYDROLASE-TYPE ESTERASE DOMAIN-CONTAINING PROTEIN"/>
    <property type="match status" value="1"/>
</dbReference>
<dbReference type="Proteomes" id="UP000248688">
    <property type="component" value="Chromosome"/>
</dbReference>
<keyword evidence="3" id="KW-0378">Hydrolase</keyword>